<dbReference type="InterPro" id="IPR035965">
    <property type="entry name" value="PAS-like_dom_sf"/>
</dbReference>
<dbReference type="Gene3D" id="3.30.70.270">
    <property type="match status" value="1"/>
</dbReference>
<evidence type="ECO:0000259" key="4">
    <source>
        <dbReference type="PROSITE" id="PS50883"/>
    </source>
</evidence>
<dbReference type="InterPro" id="IPR043128">
    <property type="entry name" value="Rev_trsase/Diguanyl_cyclase"/>
</dbReference>
<dbReference type="Pfam" id="PF00072">
    <property type="entry name" value="Response_reg"/>
    <property type="match status" value="1"/>
</dbReference>
<dbReference type="SUPFAM" id="SSF55785">
    <property type="entry name" value="PYP-like sensor domain (PAS domain)"/>
    <property type="match status" value="1"/>
</dbReference>
<dbReference type="PROSITE" id="PS50112">
    <property type="entry name" value="PAS"/>
    <property type="match status" value="1"/>
</dbReference>
<evidence type="ECO:0000259" key="5">
    <source>
        <dbReference type="PROSITE" id="PS50887"/>
    </source>
</evidence>
<feature type="domain" description="PAS" evidence="3">
    <location>
        <begin position="161"/>
        <end position="208"/>
    </location>
</feature>
<dbReference type="Pfam" id="PF13188">
    <property type="entry name" value="PAS_8"/>
    <property type="match status" value="1"/>
</dbReference>
<dbReference type="InterPro" id="IPR001789">
    <property type="entry name" value="Sig_transdc_resp-reg_receiver"/>
</dbReference>
<gene>
    <name evidence="6" type="ORF">NMP03_06125</name>
</gene>
<feature type="domain" description="Response regulatory" evidence="2">
    <location>
        <begin position="12"/>
        <end position="128"/>
    </location>
</feature>
<reference evidence="6" key="1">
    <citation type="submission" date="2022-07" db="EMBL/GenBank/DDBJ databases">
        <title>Sphingomonas sp. nov., a novel bacterium isolated from the north slope of the Mount Everest.</title>
        <authorList>
            <person name="Cui X."/>
            <person name="Liu Y."/>
        </authorList>
    </citation>
    <scope>NUCLEOTIDE SEQUENCE</scope>
    <source>
        <strain evidence="6">S5-59</strain>
    </source>
</reference>
<dbReference type="PROSITE" id="PS50883">
    <property type="entry name" value="EAL"/>
    <property type="match status" value="1"/>
</dbReference>
<organism evidence="6 7">
    <name type="scientific">Sphingomonas qomolangmaensis</name>
    <dbReference type="NCBI Taxonomy" id="2918765"/>
    <lineage>
        <taxon>Bacteria</taxon>
        <taxon>Pseudomonadati</taxon>
        <taxon>Pseudomonadota</taxon>
        <taxon>Alphaproteobacteria</taxon>
        <taxon>Sphingomonadales</taxon>
        <taxon>Sphingomonadaceae</taxon>
        <taxon>Sphingomonas</taxon>
    </lineage>
</organism>
<dbReference type="InterPro" id="IPR001633">
    <property type="entry name" value="EAL_dom"/>
</dbReference>
<dbReference type="InterPro" id="IPR029787">
    <property type="entry name" value="Nucleotide_cyclase"/>
</dbReference>
<dbReference type="EMBL" id="CP101740">
    <property type="protein sequence ID" value="UUL83769.1"/>
    <property type="molecule type" value="Genomic_DNA"/>
</dbReference>
<accession>A0ABY5L9X7</accession>
<dbReference type="CDD" id="cd01948">
    <property type="entry name" value="EAL"/>
    <property type="match status" value="1"/>
</dbReference>
<dbReference type="PROSITE" id="PS50110">
    <property type="entry name" value="RESPONSE_REGULATORY"/>
    <property type="match status" value="1"/>
</dbReference>
<keyword evidence="1" id="KW-0597">Phosphoprotein</keyword>
<feature type="domain" description="EAL" evidence="4">
    <location>
        <begin position="458"/>
        <end position="712"/>
    </location>
</feature>
<dbReference type="Gene3D" id="3.20.20.450">
    <property type="entry name" value="EAL domain"/>
    <property type="match status" value="1"/>
</dbReference>
<dbReference type="NCBIfam" id="TIGR00229">
    <property type="entry name" value="sensory_box"/>
    <property type="match status" value="1"/>
</dbReference>
<dbReference type="RefSeq" id="WP_256507605.1">
    <property type="nucleotide sequence ID" value="NZ_CP101740.1"/>
</dbReference>
<dbReference type="InterPro" id="IPR052155">
    <property type="entry name" value="Biofilm_reg_signaling"/>
</dbReference>
<keyword evidence="7" id="KW-1185">Reference proteome</keyword>
<evidence type="ECO:0000313" key="7">
    <source>
        <dbReference type="Proteomes" id="UP001058533"/>
    </source>
</evidence>
<dbReference type="CDD" id="cd01949">
    <property type="entry name" value="GGDEF"/>
    <property type="match status" value="1"/>
</dbReference>
<dbReference type="SUPFAM" id="SSF52172">
    <property type="entry name" value="CheY-like"/>
    <property type="match status" value="1"/>
</dbReference>
<dbReference type="CDD" id="cd19920">
    <property type="entry name" value="REC_PA4781-like"/>
    <property type="match status" value="1"/>
</dbReference>
<dbReference type="SMART" id="SM00052">
    <property type="entry name" value="EAL"/>
    <property type="match status" value="1"/>
</dbReference>
<protein>
    <submittedName>
        <fullName evidence="6">EAL domain-containing protein</fullName>
    </submittedName>
</protein>
<name>A0ABY5L9X7_9SPHN</name>
<dbReference type="Pfam" id="PF00990">
    <property type="entry name" value="GGDEF"/>
    <property type="match status" value="1"/>
</dbReference>
<evidence type="ECO:0000256" key="1">
    <source>
        <dbReference type="PROSITE-ProRule" id="PRU00169"/>
    </source>
</evidence>
<evidence type="ECO:0000259" key="3">
    <source>
        <dbReference type="PROSITE" id="PS50112"/>
    </source>
</evidence>
<feature type="modified residue" description="4-aspartylphosphate" evidence="1">
    <location>
        <position position="61"/>
    </location>
</feature>
<dbReference type="InterPro" id="IPR011006">
    <property type="entry name" value="CheY-like_superfamily"/>
</dbReference>
<dbReference type="SMART" id="SM00448">
    <property type="entry name" value="REC"/>
    <property type="match status" value="1"/>
</dbReference>
<dbReference type="CDD" id="cd00130">
    <property type="entry name" value="PAS"/>
    <property type="match status" value="1"/>
</dbReference>
<dbReference type="Gene3D" id="3.30.450.20">
    <property type="entry name" value="PAS domain"/>
    <property type="match status" value="1"/>
</dbReference>
<dbReference type="Gene3D" id="3.40.50.2300">
    <property type="match status" value="1"/>
</dbReference>
<dbReference type="SMART" id="SM00267">
    <property type="entry name" value="GGDEF"/>
    <property type="match status" value="1"/>
</dbReference>
<sequence length="719" mass="78888">MSARTKSGERDTVLIVDDSPVNLGVVVEHLEEHGYEVLVALGGYEALERAAFAVPDLILLDVMMPDLDGHETCRRLKLRKGTRDIPVIFMTALNDVDSKIAAFDAGGIDYVSKPFQVEELLARVRTHIALRRAHVSLDAQKTQLEAEIKARQSAEVALRDSEQRHRRLFETAGDGILVIDCEHGTVIDANARCAAMFGIEVGTLKGKSFATLPPFKYANAGYAALSALREEGEMKWEDWSWADPDGTLVSVEVIGSTYHVGGRPLAQCTFRDIRERKEADARIRHLALHDALTGLPNRTMLADRLTVAIAHARRDRNQVALLLLDLDHFKHVNDSLGHFVGDELLEKVSMRLRGVLRDGDTAARLGGDEFVVAAELSGPADAEALAERIIAALEPAFSIAGRELHIGASIGISLYPGDGDSPAALLQAADTAMYQVKKKGRGTHRLFSRDLSMAAERWHILSHDLHGACARGEFELHFQPQVLLETGMITGLEALLRWHHPTQGLIAPGLFIPLLEEHGQMVEVGRWVLGMACAQAAAWQAAGLAPVRIAVNLSSQQFYRGDIVAVVADALERSGLAPQWLELELTESITLDDTERTLRIMRDLKGLGVALSLDDFGTGWSSLGYLRRFPLDRIKIDRSFIRDLVNDAGTAAIVYSILDLARQLNLDCVAEGVETAEQLELLRHKSCPVMQGFLFSQGLNTADTTELLTARTSMMALQS</sequence>
<dbReference type="SUPFAM" id="SSF55073">
    <property type="entry name" value="Nucleotide cyclase"/>
    <property type="match status" value="1"/>
</dbReference>
<feature type="domain" description="GGDEF" evidence="5">
    <location>
        <begin position="317"/>
        <end position="449"/>
    </location>
</feature>
<dbReference type="InterPro" id="IPR000160">
    <property type="entry name" value="GGDEF_dom"/>
</dbReference>
<dbReference type="NCBIfam" id="TIGR00254">
    <property type="entry name" value="GGDEF"/>
    <property type="match status" value="1"/>
</dbReference>
<dbReference type="PANTHER" id="PTHR44757">
    <property type="entry name" value="DIGUANYLATE CYCLASE DGCP"/>
    <property type="match status" value="1"/>
</dbReference>
<evidence type="ECO:0000259" key="2">
    <source>
        <dbReference type="PROSITE" id="PS50110"/>
    </source>
</evidence>
<proteinExistence type="predicted"/>
<dbReference type="InterPro" id="IPR000014">
    <property type="entry name" value="PAS"/>
</dbReference>
<dbReference type="Pfam" id="PF00563">
    <property type="entry name" value="EAL"/>
    <property type="match status" value="1"/>
</dbReference>
<dbReference type="Proteomes" id="UP001058533">
    <property type="component" value="Chromosome"/>
</dbReference>
<dbReference type="InterPro" id="IPR035919">
    <property type="entry name" value="EAL_sf"/>
</dbReference>
<evidence type="ECO:0000313" key="6">
    <source>
        <dbReference type="EMBL" id="UUL83769.1"/>
    </source>
</evidence>
<dbReference type="SUPFAM" id="SSF141868">
    <property type="entry name" value="EAL domain-like"/>
    <property type="match status" value="1"/>
</dbReference>
<dbReference type="SMART" id="SM00091">
    <property type="entry name" value="PAS"/>
    <property type="match status" value="1"/>
</dbReference>
<dbReference type="PANTHER" id="PTHR44757:SF2">
    <property type="entry name" value="BIOFILM ARCHITECTURE MAINTENANCE PROTEIN MBAA"/>
    <property type="match status" value="1"/>
</dbReference>
<dbReference type="PROSITE" id="PS50887">
    <property type="entry name" value="GGDEF"/>
    <property type="match status" value="1"/>
</dbReference>